<protein>
    <recommendedName>
        <fullName evidence="3">HAT C-terminal dimerisation domain-containing protein</fullName>
    </recommendedName>
</protein>
<dbReference type="Proteomes" id="UP001159363">
    <property type="component" value="Chromosome 2"/>
</dbReference>
<sequence>MLCPSYNISEITSLLRHNLKNRISFWTHFTIGKKMENPFRSLEGIRFASNFETYCCCFRQCPDRNNWKQIMLHSKCMRMKLQNSRNVTLKHGLFPVIVNYLARSDPFQIYVFTDEVLSNISVLQWWRSQEKLLGKQQQRKISIFVQLFKATASSAGVERVFSTFCEVQSKL</sequence>
<proteinExistence type="predicted"/>
<keyword evidence="2" id="KW-1185">Reference proteome</keyword>
<accession>A0ABQ9I7T6</accession>
<dbReference type="EMBL" id="JARBHB010000002">
    <property type="protein sequence ID" value="KAJ8892727.1"/>
    <property type="molecule type" value="Genomic_DNA"/>
</dbReference>
<evidence type="ECO:0000313" key="1">
    <source>
        <dbReference type="EMBL" id="KAJ8892727.1"/>
    </source>
</evidence>
<gene>
    <name evidence="1" type="ORF">PR048_005308</name>
</gene>
<name>A0ABQ9I7T6_9NEOP</name>
<evidence type="ECO:0008006" key="3">
    <source>
        <dbReference type="Google" id="ProtNLM"/>
    </source>
</evidence>
<reference evidence="1 2" key="1">
    <citation type="submission" date="2023-02" db="EMBL/GenBank/DDBJ databases">
        <title>LHISI_Scaffold_Assembly.</title>
        <authorList>
            <person name="Stuart O.P."/>
            <person name="Cleave R."/>
            <person name="Magrath M.J.L."/>
            <person name="Mikheyev A.S."/>
        </authorList>
    </citation>
    <scope>NUCLEOTIDE SEQUENCE [LARGE SCALE GENOMIC DNA]</scope>
    <source>
        <strain evidence="1">Daus_M_001</strain>
        <tissue evidence="1">Leg muscle</tissue>
    </source>
</reference>
<comment type="caution">
    <text evidence="1">The sequence shown here is derived from an EMBL/GenBank/DDBJ whole genome shotgun (WGS) entry which is preliminary data.</text>
</comment>
<evidence type="ECO:0000313" key="2">
    <source>
        <dbReference type="Proteomes" id="UP001159363"/>
    </source>
</evidence>
<organism evidence="1 2">
    <name type="scientific">Dryococelus australis</name>
    <dbReference type="NCBI Taxonomy" id="614101"/>
    <lineage>
        <taxon>Eukaryota</taxon>
        <taxon>Metazoa</taxon>
        <taxon>Ecdysozoa</taxon>
        <taxon>Arthropoda</taxon>
        <taxon>Hexapoda</taxon>
        <taxon>Insecta</taxon>
        <taxon>Pterygota</taxon>
        <taxon>Neoptera</taxon>
        <taxon>Polyneoptera</taxon>
        <taxon>Phasmatodea</taxon>
        <taxon>Verophasmatodea</taxon>
        <taxon>Anareolatae</taxon>
        <taxon>Phasmatidae</taxon>
        <taxon>Eurycanthinae</taxon>
        <taxon>Dryococelus</taxon>
    </lineage>
</organism>